<feature type="region of interest" description="Disordered" evidence="2">
    <location>
        <begin position="1"/>
        <end position="37"/>
    </location>
</feature>
<proteinExistence type="predicted"/>
<keyword evidence="1" id="KW-0175">Coiled coil</keyword>
<reference evidence="3" key="1">
    <citation type="submission" date="2020-01" db="EMBL/GenBank/DDBJ databases">
        <authorList>
            <consortium name="DOE Joint Genome Institute"/>
            <person name="Haridas S."/>
            <person name="Albert R."/>
            <person name="Binder M."/>
            <person name="Bloem J."/>
            <person name="Labutti K."/>
            <person name="Salamov A."/>
            <person name="Andreopoulos B."/>
            <person name="Baker S.E."/>
            <person name="Barry K."/>
            <person name="Bills G."/>
            <person name="Bluhm B.H."/>
            <person name="Cannon C."/>
            <person name="Castanera R."/>
            <person name="Culley D.E."/>
            <person name="Daum C."/>
            <person name="Ezra D."/>
            <person name="Gonzalez J.B."/>
            <person name="Henrissat B."/>
            <person name="Kuo A."/>
            <person name="Liang C."/>
            <person name="Lipzen A."/>
            <person name="Lutzoni F."/>
            <person name="Magnuson J."/>
            <person name="Mondo S."/>
            <person name="Nolan M."/>
            <person name="Ohm R."/>
            <person name="Pangilinan J."/>
            <person name="Park H.-J."/>
            <person name="Ramirez L."/>
            <person name="Alfaro M."/>
            <person name="Sun H."/>
            <person name="Tritt A."/>
            <person name="Yoshinaga Y."/>
            <person name="Zwiers L.-H."/>
            <person name="Turgeon B.G."/>
            <person name="Goodwin S.B."/>
            <person name="Spatafora J.W."/>
            <person name="Crous P.W."/>
            <person name="Grigoriev I.V."/>
        </authorList>
    </citation>
    <scope>NUCLEOTIDE SEQUENCE</scope>
    <source>
        <strain evidence="3">IPT5</strain>
    </source>
</reference>
<gene>
    <name evidence="3" type="ORF">T440DRAFT_407100</name>
</gene>
<sequence length="186" mass="20666">MANQDTQMPNAPPTPTDTTELTSPAVDFSPSTVPYNESFENDLMNLILHPPTTPTHPTPSAESHIIPANSLPIPLSSPLRTHPSPIPGLYVTQPNGYHTGGPGPSPYTVKEFAERFIREHEVEDAGQLERVVEELVKGKMEEVRDRMEARAEAVEKNKVVERELGDLRLQRSAELRVMERVKGGKR</sequence>
<accession>A0A6A7AU00</accession>
<organism evidence="3 4">
    <name type="scientific">Plenodomus tracheiphilus IPT5</name>
    <dbReference type="NCBI Taxonomy" id="1408161"/>
    <lineage>
        <taxon>Eukaryota</taxon>
        <taxon>Fungi</taxon>
        <taxon>Dikarya</taxon>
        <taxon>Ascomycota</taxon>
        <taxon>Pezizomycotina</taxon>
        <taxon>Dothideomycetes</taxon>
        <taxon>Pleosporomycetidae</taxon>
        <taxon>Pleosporales</taxon>
        <taxon>Pleosporineae</taxon>
        <taxon>Leptosphaeriaceae</taxon>
        <taxon>Plenodomus</taxon>
    </lineage>
</organism>
<dbReference type="EMBL" id="MU006341">
    <property type="protein sequence ID" value="KAF2845847.1"/>
    <property type="molecule type" value="Genomic_DNA"/>
</dbReference>
<dbReference type="Proteomes" id="UP000799423">
    <property type="component" value="Unassembled WGS sequence"/>
</dbReference>
<evidence type="ECO:0000256" key="1">
    <source>
        <dbReference type="SAM" id="Coils"/>
    </source>
</evidence>
<evidence type="ECO:0000313" key="3">
    <source>
        <dbReference type="EMBL" id="KAF2845847.1"/>
    </source>
</evidence>
<evidence type="ECO:0000256" key="2">
    <source>
        <dbReference type="SAM" id="MobiDB-lite"/>
    </source>
</evidence>
<feature type="coiled-coil region" evidence="1">
    <location>
        <begin position="137"/>
        <end position="170"/>
    </location>
</feature>
<keyword evidence="4" id="KW-1185">Reference proteome</keyword>
<protein>
    <submittedName>
        <fullName evidence="3">Uncharacterized protein</fullName>
    </submittedName>
</protein>
<dbReference type="OrthoDB" id="3926908at2759"/>
<name>A0A6A7AU00_9PLEO</name>
<dbReference type="AlphaFoldDB" id="A0A6A7AU00"/>
<evidence type="ECO:0000313" key="4">
    <source>
        <dbReference type="Proteomes" id="UP000799423"/>
    </source>
</evidence>